<reference evidence="2" key="1">
    <citation type="submission" date="2005-09" db="EMBL/GenBank/DDBJ databases">
        <authorList>
            <person name="Mural R.J."/>
            <person name="Li P.W."/>
            <person name="Adams M.D."/>
            <person name="Amanatides P.G."/>
            <person name="Baden-Tillson H."/>
            <person name="Barnstead M."/>
            <person name="Chin S.H."/>
            <person name="Dew I."/>
            <person name="Evans C.A."/>
            <person name="Ferriera S."/>
            <person name="Flanigan M."/>
            <person name="Fosler C."/>
            <person name="Glodek A."/>
            <person name="Gu Z."/>
            <person name="Holt R.A."/>
            <person name="Jennings D."/>
            <person name="Kraft C.L."/>
            <person name="Lu F."/>
            <person name="Nguyen T."/>
            <person name="Nusskern D.R."/>
            <person name="Pfannkoch C.M."/>
            <person name="Sitter C."/>
            <person name="Sutton G.G."/>
            <person name="Venter J.C."/>
            <person name="Wang Z."/>
            <person name="Woodage T."/>
            <person name="Zheng X.H."/>
            <person name="Zhong F."/>
        </authorList>
    </citation>
    <scope>NUCLEOTIDE SEQUENCE [LARGE SCALE GENOMIC DNA]</scope>
    <source>
        <strain>BN</strain>
        <strain evidence="2">Sprague-Dawley</strain>
    </source>
</reference>
<evidence type="ECO:0000313" key="2">
    <source>
        <dbReference type="Proteomes" id="UP000234681"/>
    </source>
</evidence>
<organism evidence="1 2">
    <name type="scientific">Rattus norvegicus</name>
    <name type="common">Rat</name>
    <dbReference type="NCBI Taxonomy" id="10116"/>
    <lineage>
        <taxon>Eukaryota</taxon>
        <taxon>Metazoa</taxon>
        <taxon>Chordata</taxon>
        <taxon>Craniata</taxon>
        <taxon>Vertebrata</taxon>
        <taxon>Euteleostomi</taxon>
        <taxon>Mammalia</taxon>
        <taxon>Eutheria</taxon>
        <taxon>Euarchontoglires</taxon>
        <taxon>Glires</taxon>
        <taxon>Rodentia</taxon>
        <taxon>Myomorpha</taxon>
        <taxon>Muroidea</taxon>
        <taxon>Muridae</taxon>
        <taxon>Murinae</taxon>
        <taxon>Rattus</taxon>
    </lineage>
</organism>
<proteinExistence type="predicted"/>
<dbReference type="EMBL" id="CH473947">
    <property type="protein sequence ID" value="EDM02759.1"/>
    <property type="molecule type" value="Genomic_DNA"/>
</dbReference>
<dbReference type="Proteomes" id="UP000234681">
    <property type="component" value="Chromosome 6"/>
</dbReference>
<protein>
    <submittedName>
        <fullName evidence="1">RCG61561</fullName>
    </submittedName>
</protein>
<sequence length="10" mass="1146">MAVIFLALLR</sequence>
<accession>A6H9Q4</accession>
<evidence type="ECO:0000313" key="1">
    <source>
        <dbReference type="EMBL" id="EDM02759.1"/>
    </source>
</evidence>
<name>A6H9Q4_RAT</name>
<gene>
    <name evidence="1" type="ORF">rCG_61561</name>
</gene>